<dbReference type="OrthoDB" id="547348at2759"/>
<dbReference type="GO" id="GO:0032580">
    <property type="term" value="C:Golgi cisterna membrane"/>
    <property type="evidence" value="ECO:0007669"/>
    <property type="project" value="UniProtKB-SubCell"/>
</dbReference>
<keyword evidence="9" id="KW-1185">Reference proteome</keyword>
<dbReference type="Proteomes" id="UP000660262">
    <property type="component" value="Unassembled WGS sequence"/>
</dbReference>
<feature type="compositionally biased region" description="Polar residues" evidence="6">
    <location>
        <begin position="420"/>
        <end position="430"/>
    </location>
</feature>
<evidence type="ECO:0000313" key="8">
    <source>
        <dbReference type="EMBL" id="GHP07695.1"/>
    </source>
</evidence>
<dbReference type="Pfam" id="PF00852">
    <property type="entry name" value="Glyco_transf_10"/>
    <property type="match status" value="1"/>
</dbReference>
<evidence type="ECO:0000256" key="2">
    <source>
        <dbReference type="ARBA" id="ARBA00008919"/>
    </source>
</evidence>
<keyword evidence="5" id="KW-0333">Golgi apparatus</keyword>
<evidence type="ECO:0000256" key="4">
    <source>
        <dbReference type="ARBA" id="ARBA00022679"/>
    </source>
</evidence>
<dbReference type="EMBL" id="BNJQ01000017">
    <property type="protein sequence ID" value="GHP07695.1"/>
    <property type="molecule type" value="Genomic_DNA"/>
</dbReference>
<evidence type="ECO:0000256" key="6">
    <source>
        <dbReference type="SAM" id="MobiDB-lite"/>
    </source>
</evidence>
<dbReference type="Gene3D" id="3.40.50.11660">
    <property type="entry name" value="Glycosyl transferase family 10, C-terminal domain"/>
    <property type="match status" value="1"/>
</dbReference>
<keyword evidence="5" id="KW-1133">Transmembrane helix</keyword>
<feature type="compositionally biased region" description="Basic residues" evidence="6">
    <location>
        <begin position="404"/>
        <end position="415"/>
    </location>
</feature>
<keyword evidence="5" id="KW-0472">Membrane</keyword>
<evidence type="ECO:0000256" key="1">
    <source>
        <dbReference type="ARBA" id="ARBA00004922"/>
    </source>
</evidence>
<dbReference type="PANTHER" id="PTHR11929">
    <property type="entry name" value="ALPHA- 1,3 -FUCOSYLTRANSFERASE"/>
    <property type="match status" value="1"/>
</dbReference>
<evidence type="ECO:0000313" key="9">
    <source>
        <dbReference type="Proteomes" id="UP000660262"/>
    </source>
</evidence>
<dbReference type="InterPro" id="IPR038577">
    <property type="entry name" value="GT10-like_C_sf"/>
</dbReference>
<reference evidence="8" key="1">
    <citation type="submission" date="2020-10" db="EMBL/GenBank/DDBJ databases">
        <title>Unveiling of a novel bifunctional photoreceptor, Dualchrome1, isolated from a cosmopolitan green alga.</title>
        <authorList>
            <person name="Suzuki S."/>
            <person name="Kawachi M."/>
        </authorList>
    </citation>
    <scope>NUCLEOTIDE SEQUENCE</scope>
    <source>
        <strain evidence="8">NIES 2893</strain>
    </source>
</reference>
<protein>
    <recommendedName>
        <fullName evidence="5">Fucosyltransferase</fullName>
        <ecNumber evidence="5">2.4.1.-</ecNumber>
    </recommendedName>
</protein>
<keyword evidence="3 5" id="KW-0328">Glycosyltransferase</keyword>
<dbReference type="InterPro" id="IPR055270">
    <property type="entry name" value="Glyco_tran_10_C"/>
</dbReference>
<dbReference type="InterPro" id="IPR001503">
    <property type="entry name" value="Glyco_trans_10"/>
</dbReference>
<evidence type="ECO:0000256" key="5">
    <source>
        <dbReference type="RuleBase" id="RU003832"/>
    </source>
</evidence>
<evidence type="ECO:0000259" key="7">
    <source>
        <dbReference type="Pfam" id="PF00852"/>
    </source>
</evidence>
<dbReference type="SUPFAM" id="SSF53756">
    <property type="entry name" value="UDP-Glycosyltransferase/glycogen phosphorylase"/>
    <property type="match status" value="1"/>
</dbReference>
<organism evidence="8 9">
    <name type="scientific">Pycnococcus provasolii</name>
    <dbReference type="NCBI Taxonomy" id="41880"/>
    <lineage>
        <taxon>Eukaryota</taxon>
        <taxon>Viridiplantae</taxon>
        <taxon>Chlorophyta</taxon>
        <taxon>Pseudoscourfieldiophyceae</taxon>
        <taxon>Pseudoscourfieldiales</taxon>
        <taxon>Pycnococcaceae</taxon>
        <taxon>Pycnococcus</taxon>
    </lineage>
</organism>
<feature type="region of interest" description="Disordered" evidence="6">
    <location>
        <begin position="404"/>
        <end position="434"/>
    </location>
</feature>
<feature type="transmembrane region" description="Helical" evidence="5">
    <location>
        <begin position="55"/>
        <end position="75"/>
    </location>
</feature>
<accession>A0A830HM58</accession>
<name>A0A830HM58_9CHLO</name>
<dbReference type="GO" id="GO:0046920">
    <property type="term" value="F:alpha-(1-&gt;3)-fucosyltransferase activity"/>
    <property type="evidence" value="ECO:0007669"/>
    <property type="project" value="TreeGrafter"/>
</dbReference>
<dbReference type="UniPathway" id="UPA00378"/>
<feature type="transmembrane region" description="Helical" evidence="5">
    <location>
        <begin position="30"/>
        <end position="48"/>
    </location>
</feature>
<dbReference type="PANTHER" id="PTHR11929:SF194">
    <property type="entry name" value="ALPHA-(1,3)-FUCOSYLTRANSFERASE 10"/>
    <property type="match status" value="1"/>
</dbReference>
<dbReference type="AlphaFoldDB" id="A0A830HM58"/>
<feature type="domain" description="Fucosyltransferase C-terminal" evidence="7">
    <location>
        <begin position="349"/>
        <end position="537"/>
    </location>
</feature>
<comment type="similarity">
    <text evidence="2 5">Belongs to the glycosyltransferase 10 family.</text>
</comment>
<comment type="pathway">
    <text evidence="1">Protein modification; protein glycosylation.</text>
</comment>
<dbReference type="EC" id="2.4.1.-" evidence="5"/>
<comment type="subcellular location">
    <subcellularLocation>
        <location evidence="5">Golgi apparatus</location>
        <location evidence="5">Golgi stack membrane</location>
        <topology evidence="5">Single-pass type II membrane protein</topology>
    </subcellularLocation>
</comment>
<proteinExistence type="inferred from homology"/>
<keyword evidence="4 5" id="KW-0808">Transferase</keyword>
<sequence length="592" mass="65599">MSSSSFFLPPPCPWPWGLFLFPGENTSSDLSLSACPFIMAMATLRIAAVQTMGPSFAYGFVFAFFGLSMALGVPLEGGCGLSSSSSSSSSSSFSSLRSLPSGGLAFTATRHAYLGSSRAKVALFPNCLVIHYGSWDEGEWAIRGDKLEIKWFAEVAPATHRTVFQTDSLSYDEATGGFREKKGLILTPAKPERNDNTKRTLEVLIMNGKSATGQPLILKAMMNLPEKKTYGCSEDGTSKGRTLIQWTTDRKRVSKADVLLFELPYLFKSGATTPPRLKPAHQTWVAISREHPSNPGFPALRKFPSQHRIDHVLDWRLLSDVPASFFQYMYFGAEIDDFFRPHPVRWDDREYVGTAVFSNCITHSKRENYIRDLAIELSPRVKIAGKCRGHATMKLARGRLLLRSRPSSHPRRRPRGSGSMSDDVSASKDPQTGGIARMYKDSKFQFAFESTIDEEWATEKMYHGLLAGSIPVVRGAHNISQFLPCSSPCVINSHDFSDAKELAAYLRKLDKNPREADRYFDWKAAGHYDAATVPLFDRQWRLSIESAGCRLANTLMPGSCPSKCRQFITESWKRAVLRSKGGSGGGGGGRFI</sequence>
<evidence type="ECO:0000256" key="3">
    <source>
        <dbReference type="ARBA" id="ARBA00022676"/>
    </source>
</evidence>
<comment type="caution">
    <text evidence="8">The sequence shown here is derived from an EMBL/GenBank/DDBJ whole genome shotgun (WGS) entry which is preliminary data.</text>
</comment>
<keyword evidence="5" id="KW-0812">Transmembrane</keyword>
<gene>
    <name evidence="8" type="ORF">PPROV_000643700</name>
</gene>
<comment type="caution">
    <text evidence="5">Lacks conserved residue(s) required for the propagation of feature annotation.</text>
</comment>